<dbReference type="InterPro" id="IPR051200">
    <property type="entry name" value="Host-pathogen_enzymatic-act"/>
</dbReference>
<dbReference type="RefSeq" id="WP_194451602.1">
    <property type="nucleotide sequence ID" value="NZ_CP063849.1"/>
</dbReference>
<evidence type="ECO:0008006" key="4">
    <source>
        <dbReference type="Google" id="ProtNLM"/>
    </source>
</evidence>
<keyword evidence="3" id="KW-1185">Reference proteome</keyword>
<name>A0A7S7NVH1_PALFE</name>
<dbReference type="EMBL" id="CP063849">
    <property type="protein sequence ID" value="QOY89939.1"/>
    <property type="molecule type" value="Genomic_DNA"/>
</dbReference>
<dbReference type="SUPFAM" id="SSF50974">
    <property type="entry name" value="Nitrous oxide reductase, N-terminal domain"/>
    <property type="match status" value="1"/>
</dbReference>
<accession>A0A7S7NVH1</accession>
<dbReference type="PANTHER" id="PTHR47197:SF3">
    <property type="entry name" value="DIHYDRO-HEME D1 DEHYDROGENASE"/>
    <property type="match status" value="1"/>
</dbReference>
<evidence type="ECO:0000313" key="2">
    <source>
        <dbReference type="EMBL" id="QOY89939.1"/>
    </source>
</evidence>
<dbReference type="InterPro" id="IPR006311">
    <property type="entry name" value="TAT_signal"/>
</dbReference>
<dbReference type="PROSITE" id="PS51257">
    <property type="entry name" value="PROKAR_LIPOPROTEIN"/>
    <property type="match status" value="1"/>
</dbReference>
<organism evidence="2 3">
    <name type="scientific">Paludibaculum fermentans</name>
    <dbReference type="NCBI Taxonomy" id="1473598"/>
    <lineage>
        <taxon>Bacteria</taxon>
        <taxon>Pseudomonadati</taxon>
        <taxon>Acidobacteriota</taxon>
        <taxon>Terriglobia</taxon>
        <taxon>Bryobacterales</taxon>
        <taxon>Bryobacteraceae</taxon>
        <taxon>Paludibaculum</taxon>
    </lineage>
</organism>
<dbReference type="InterPro" id="IPR011045">
    <property type="entry name" value="N2O_reductase_N"/>
</dbReference>
<evidence type="ECO:0000313" key="3">
    <source>
        <dbReference type="Proteomes" id="UP000593892"/>
    </source>
</evidence>
<sequence>MISRRTILGGGLAGTAALFTGCNTQPGSGYRGFAFVATAGTPAVAAVDLMAFAVKSRIELPAPPSALVRHPDPAQALIYALAPKSQTLEEIDTKARKRTRGLKLPGVPLAALAQGGKLWCLMQDPAQLTPLDLTAFRAGKPIALPAPPVAFDLSKQTGLGAVTLEDGSLVLVDLAAGRALPPVALEPGLGGVRFRSDGKLVIVAESAAHRLTFVDTANRVIVTQLPLALSPEHMCMTPDGGQLFLTGPGRDAVVIAYVYRTEIAQTSLSGRRPGSMAISSQPEAPSVANYLFVANPEAGSITVFNVATQKVVAVTGVGMDPGTIVVTPDQQYALVLNRASGDLAVIRIAAIAPGRAKSAPLFTMIPVGERPVAAVITEGVG</sequence>
<proteinExistence type="predicted"/>
<dbReference type="PROSITE" id="PS51318">
    <property type="entry name" value="TAT"/>
    <property type="match status" value="1"/>
</dbReference>
<dbReference type="AlphaFoldDB" id="A0A7S7NVH1"/>
<dbReference type="KEGG" id="pfer:IRI77_08280"/>
<dbReference type="InterPro" id="IPR015943">
    <property type="entry name" value="WD40/YVTN_repeat-like_dom_sf"/>
</dbReference>
<gene>
    <name evidence="2" type="ORF">IRI77_08280</name>
</gene>
<dbReference type="Proteomes" id="UP000593892">
    <property type="component" value="Chromosome"/>
</dbReference>
<evidence type="ECO:0000256" key="1">
    <source>
        <dbReference type="ARBA" id="ARBA00001935"/>
    </source>
</evidence>
<protein>
    <recommendedName>
        <fullName evidence="4">40-residue YVTN family beta-propeller repeat protein</fullName>
    </recommendedName>
</protein>
<comment type="cofactor">
    <cofactor evidence="1">
        <name>Cu cation</name>
        <dbReference type="ChEBI" id="CHEBI:23378"/>
    </cofactor>
</comment>
<dbReference type="PANTHER" id="PTHR47197">
    <property type="entry name" value="PROTEIN NIRF"/>
    <property type="match status" value="1"/>
</dbReference>
<dbReference type="Gene3D" id="2.130.10.10">
    <property type="entry name" value="YVTN repeat-like/Quinoprotein amine dehydrogenase"/>
    <property type="match status" value="2"/>
</dbReference>
<reference evidence="2 3" key="1">
    <citation type="submission" date="2020-10" db="EMBL/GenBank/DDBJ databases">
        <title>Complete genome sequence of Paludibaculum fermentans P105T, a facultatively anaerobic acidobacterium capable of dissimilatory Fe(III) reduction.</title>
        <authorList>
            <person name="Dedysh S.N."/>
            <person name="Beletsky A.V."/>
            <person name="Kulichevskaya I.S."/>
            <person name="Mardanov A.V."/>
            <person name="Ravin N.V."/>
        </authorList>
    </citation>
    <scope>NUCLEOTIDE SEQUENCE [LARGE SCALE GENOMIC DNA]</scope>
    <source>
        <strain evidence="2 3">P105</strain>
    </source>
</reference>